<reference evidence="5" key="1">
    <citation type="submission" date="2016-11" db="UniProtKB">
        <authorList>
            <consortium name="WormBaseParasite"/>
        </authorList>
    </citation>
    <scope>IDENTIFICATION</scope>
</reference>
<proteinExistence type="predicted"/>
<sequence>MRGARTVTKKKKARSATRRRRKAESTVEDVTVDDAGQPTTVEEVEDDGKEGKEAKDTKTKKCRGAQPDEETKAVMNAFVERLGQVGLPGLQKEYAELKATRIGPPAGAAVAFEANKAKNRYQDVPCFDKTRVALRYNVPPDTDYIHANWVQDMGSPMKMIATQGPVNDTVNDFYRMVWQEKVTSIVMLCRVEENGKIKCAQYWPSGEGEQRTFGTLTVKNIKNDPKMDRTFDYTQLEVSDGKEASIVVNMYLWRDWPDKHVPSGGLGILRMLRYARHKKDSLCVVHCSAGIGRTGTVVALEIAMSRLEAKQPVNIYDIVKEIRTRRALAVQTETQYVFLHRVICEYLQAKGMSRTAMSKFFIDYNAYLKAIVVPQ</sequence>
<feature type="compositionally biased region" description="Basic and acidic residues" evidence="1">
    <location>
        <begin position="49"/>
        <end position="59"/>
    </location>
</feature>
<evidence type="ECO:0000313" key="5">
    <source>
        <dbReference type="WBParaSite" id="L893_g10618.t1"/>
    </source>
</evidence>
<dbReference type="WBParaSite" id="L893_g10618.t1">
    <property type="protein sequence ID" value="L893_g10618.t1"/>
    <property type="gene ID" value="L893_g10618"/>
</dbReference>
<evidence type="ECO:0000259" key="2">
    <source>
        <dbReference type="PROSITE" id="PS50055"/>
    </source>
</evidence>
<dbReference type="SUPFAM" id="SSF52799">
    <property type="entry name" value="(Phosphotyrosine protein) phosphatases II"/>
    <property type="match status" value="1"/>
</dbReference>
<dbReference type="PANTHER" id="PTHR46163">
    <property type="entry name" value="TYROSINE-PROTEIN PHOSPHATASE-RELATED"/>
    <property type="match status" value="1"/>
</dbReference>
<evidence type="ECO:0000313" key="4">
    <source>
        <dbReference type="Proteomes" id="UP000095287"/>
    </source>
</evidence>
<dbReference type="Pfam" id="PF00102">
    <property type="entry name" value="Y_phosphatase"/>
    <property type="match status" value="1"/>
</dbReference>
<dbReference type="InterPro" id="IPR052782">
    <property type="entry name" value="Oocyte-zygote_transition_reg"/>
</dbReference>
<dbReference type="AlphaFoldDB" id="A0A1I7XXJ4"/>
<dbReference type="GO" id="GO:0004725">
    <property type="term" value="F:protein tyrosine phosphatase activity"/>
    <property type="evidence" value="ECO:0007669"/>
    <property type="project" value="InterPro"/>
</dbReference>
<dbReference type="PROSITE" id="PS00383">
    <property type="entry name" value="TYR_PHOSPHATASE_1"/>
    <property type="match status" value="1"/>
</dbReference>
<name>A0A1I7XXJ4_9BILA</name>
<dbReference type="InterPro" id="IPR029021">
    <property type="entry name" value="Prot-tyrosine_phosphatase-like"/>
</dbReference>
<dbReference type="PRINTS" id="PR00700">
    <property type="entry name" value="PRTYPHPHTASE"/>
</dbReference>
<dbReference type="InterPro" id="IPR003595">
    <property type="entry name" value="Tyr_Pase_cat"/>
</dbReference>
<dbReference type="SMART" id="SM00194">
    <property type="entry name" value="PTPc"/>
    <property type="match status" value="1"/>
</dbReference>
<organism evidence="4 5">
    <name type="scientific">Steinernema glaseri</name>
    <dbReference type="NCBI Taxonomy" id="37863"/>
    <lineage>
        <taxon>Eukaryota</taxon>
        <taxon>Metazoa</taxon>
        <taxon>Ecdysozoa</taxon>
        <taxon>Nematoda</taxon>
        <taxon>Chromadorea</taxon>
        <taxon>Rhabditida</taxon>
        <taxon>Tylenchina</taxon>
        <taxon>Panagrolaimomorpha</taxon>
        <taxon>Strongyloidoidea</taxon>
        <taxon>Steinernematidae</taxon>
        <taxon>Steinernema</taxon>
    </lineage>
</organism>
<feature type="region of interest" description="Disordered" evidence="1">
    <location>
        <begin position="1"/>
        <end position="67"/>
    </location>
</feature>
<dbReference type="PROSITE" id="PS50055">
    <property type="entry name" value="TYR_PHOSPHATASE_PTP"/>
    <property type="match status" value="1"/>
</dbReference>
<dbReference type="CDD" id="cd00047">
    <property type="entry name" value="PTPc"/>
    <property type="match status" value="1"/>
</dbReference>
<feature type="domain" description="Tyrosine-protein phosphatase" evidence="2">
    <location>
        <begin position="90"/>
        <end position="346"/>
    </location>
</feature>
<evidence type="ECO:0000259" key="3">
    <source>
        <dbReference type="PROSITE" id="PS50056"/>
    </source>
</evidence>
<dbReference type="Gene3D" id="3.90.190.10">
    <property type="entry name" value="Protein tyrosine phosphatase superfamily"/>
    <property type="match status" value="1"/>
</dbReference>
<dbReference type="InterPro" id="IPR016130">
    <property type="entry name" value="Tyr_Pase_AS"/>
</dbReference>
<accession>A0A1I7XXJ4</accession>
<dbReference type="Proteomes" id="UP000095287">
    <property type="component" value="Unplaced"/>
</dbReference>
<dbReference type="InterPro" id="IPR000242">
    <property type="entry name" value="PTP_cat"/>
</dbReference>
<protein>
    <submittedName>
        <fullName evidence="5">Protein-tyrosine phosphatase</fullName>
    </submittedName>
</protein>
<keyword evidence="4" id="KW-1185">Reference proteome</keyword>
<feature type="domain" description="Tyrosine specific protein phosphatases" evidence="3">
    <location>
        <begin position="266"/>
        <end position="337"/>
    </location>
</feature>
<feature type="compositionally biased region" description="Basic residues" evidence="1">
    <location>
        <begin position="7"/>
        <end position="22"/>
    </location>
</feature>
<dbReference type="InterPro" id="IPR000387">
    <property type="entry name" value="Tyr_Pase_dom"/>
</dbReference>
<dbReference type="PROSITE" id="PS50056">
    <property type="entry name" value="TYR_PHOSPHATASE_2"/>
    <property type="match status" value="1"/>
</dbReference>
<evidence type="ECO:0000256" key="1">
    <source>
        <dbReference type="SAM" id="MobiDB-lite"/>
    </source>
</evidence>
<dbReference type="SMART" id="SM00404">
    <property type="entry name" value="PTPc_motif"/>
    <property type="match status" value="1"/>
</dbReference>